<keyword evidence="9" id="KW-1185">Reference proteome</keyword>
<dbReference type="PANTHER" id="PTHR30485">
    <property type="entry name" value="NI/FE-HYDROGENASE 1 B-TYPE CYTOCHROME SUBUNIT"/>
    <property type="match status" value="1"/>
</dbReference>
<proteinExistence type="predicted"/>
<reference evidence="8 9" key="1">
    <citation type="submission" date="2014-09" db="EMBL/GenBank/DDBJ databases">
        <title>Sporocytophaga myxococcoides PG-01 genome sequencing.</title>
        <authorList>
            <person name="Liu L."/>
            <person name="Gao P.J."/>
            <person name="Chen G.J."/>
            <person name="Wang L.S."/>
        </authorList>
    </citation>
    <scope>NUCLEOTIDE SEQUENCE [LARGE SCALE GENOMIC DNA]</scope>
    <source>
        <strain evidence="8 9">PG-01</strain>
    </source>
</reference>
<dbReference type="Pfam" id="PF01292">
    <property type="entry name" value="Ni_hydr_CYTB"/>
    <property type="match status" value="1"/>
</dbReference>
<dbReference type="Proteomes" id="UP000030185">
    <property type="component" value="Unassembled WGS sequence"/>
</dbReference>
<feature type="transmembrane region" description="Helical" evidence="6">
    <location>
        <begin position="62"/>
        <end position="85"/>
    </location>
</feature>
<organism evidence="8 9">
    <name type="scientific">Sporocytophaga myxococcoides</name>
    <dbReference type="NCBI Taxonomy" id="153721"/>
    <lineage>
        <taxon>Bacteria</taxon>
        <taxon>Pseudomonadati</taxon>
        <taxon>Bacteroidota</taxon>
        <taxon>Cytophagia</taxon>
        <taxon>Cytophagales</taxon>
        <taxon>Cytophagaceae</taxon>
        <taxon>Sporocytophaga</taxon>
    </lineage>
</organism>
<feature type="transmembrane region" description="Helical" evidence="6">
    <location>
        <begin position="128"/>
        <end position="148"/>
    </location>
</feature>
<keyword evidence="3 6" id="KW-0812">Transmembrane</keyword>
<dbReference type="AlphaFoldDB" id="A0A098LD83"/>
<dbReference type="eggNOG" id="COG4117">
    <property type="taxonomic scope" value="Bacteria"/>
</dbReference>
<evidence type="ECO:0000313" key="9">
    <source>
        <dbReference type="Proteomes" id="UP000030185"/>
    </source>
</evidence>
<comment type="caution">
    <text evidence="8">The sequence shown here is derived from an EMBL/GenBank/DDBJ whole genome shotgun (WGS) entry which is preliminary data.</text>
</comment>
<accession>A0A098LD83</accession>
<feature type="transmembrane region" description="Helical" evidence="6">
    <location>
        <begin position="7"/>
        <end position="26"/>
    </location>
</feature>
<sequence>MAIRWFHWVNFPVLAMMLWSGLWIYWANDEYNIKVGGLVVVKFFPQWFYEAFNIPFNLAVGMAWHFMFMWVFMLNGFAYVCYTLFSGEWKYLLPGKGSFKNAIKVTLHDIGLRKELPPVTKFNGAQQIAYTSIIIFGAGSVLTGLAIYKPIQLLWLTSFLGGYKTARLFHFCLALSYVFFFIIHVVQVIRAGWNNFRSMITGIEVVTMSKNTKENET</sequence>
<dbReference type="InterPro" id="IPR016174">
    <property type="entry name" value="Di-haem_cyt_TM"/>
</dbReference>
<dbReference type="InterPro" id="IPR011577">
    <property type="entry name" value="Cyt_b561_bac/Ni-Hgenase"/>
</dbReference>
<dbReference type="GO" id="GO:0020037">
    <property type="term" value="F:heme binding"/>
    <property type="evidence" value="ECO:0007669"/>
    <property type="project" value="TreeGrafter"/>
</dbReference>
<evidence type="ECO:0000256" key="3">
    <source>
        <dbReference type="ARBA" id="ARBA00022692"/>
    </source>
</evidence>
<dbReference type="GO" id="GO:0005886">
    <property type="term" value="C:plasma membrane"/>
    <property type="evidence" value="ECO:0007669"/>
    <property type="project" value="UniProtKB-SubCell"/>
</dbReference>
<dbReference type="Gene3D" id="1.20.950.20">
    <property type="entry name" value="Transmembrane di-heme cytochromes, Chain C"/>
    <property type="match status" value="1"/>
</dbReference>
<protein>
    <recommendedName>
        <fullName evidence="7">Cytochrome b561 bacterial/Ni-hydrogenase domain-containing protein</fullName>
    </recommendedName>
</protein>
<evidence type="ECO:0000256" key="4">
    <source>
        <dbReference type="ARBA" id="ARBA00022989"/>
    </source>
</evidence>
<feature type="transmembrane region" description="Helical" evidence="6">
    <location>
        <begin position="168"/>
        <end position="189"/>
    </location>
</feature>
<keyword evidence="4 6" id="KW-1133">Transmembrane helix</keyword>
<evidence type="ECO:0000259" key="7">
    <source>
        <dbReference type="Pfam" id="PF01292"/>
    </source>
</evidence>
<evidence type="ECO:0000256" key="1">
    <source>
        <dbReference type="ARBA" id="ARBA00004651"/>
    </source>
</evidence>
<evidence type="ECO:0000256" key="6">
    <source>
        <dbReference type="SAM" id="Phobius"/>
    </source>
</evidence>
<comment type="subcellular location">
    <subcellularLocation>
        <location evidence="1">Cell membrane</location>
        <topology evidence="1">Multi-pass membrane protein</topology>
    </subcellularLocation>
</comment>
<evidence type="ECO:0000256" key="2">
    <source>
        <dbReference type="ARBA" id="ARBA00022475"/>
    </source>
</evidence>
<evidence type="ECO:0000313" key="8">
    <source>
        <dbReference type="EMBL" id="GAL84377.1"/>
    </source>
</evidence>
<dbReference type="GO" id="GO:0009055">
    <property type="term" value="F:electron transfer activity"/>
    <property type="evidence" value="ECO:0007669"/>
    <property type="project" value="InterPro"/>
</dbReference>
<dbReference type="SUPFAM" id="SSF81342">
    <property type="entry name" value="Transmembrane di-heme cytochromes"/>
    <property type="match status" value="1"/>
</dbReference>
<dbReference type="InterPro" id="IPR051542">
    <property type="entry name" value="Hydrogenase_cytochrome"/>
</dbReference>
<dbReference type="EMBL" id="BBLT01000002">
    <property type="protein sequence ID" value="GAL84377.1"/>
    <property type="molecule type" value="Genomic_DNA"/>
</dbReference>
<gene>
    <name evidence="8" type="ORF">MYP_1605</name>
</gene>
<dbReference type="STRING" id="153721.MYP_1605"/>
<feature type="domain" description="Cytochrome b561 bacterial/Ni-hydrogenase" evidence="7">
    <location>
        <begin position="3"/>
        <end position="202"/>
    </location>
</feature>
<evidence type="ECO:0000256" key="5">
    <source>
        <dbReference type="ARBA" id="ARBA00023136"/>
    </source>
</evidence>
<keyword evidence="2" id="KW-1003">Cell membrane</keyword>
<dbReference type="PANTHER" id="PTHR30485:SF1">
    <property type="entry name" value="CYTOCHROME YDHU-RELATED"/>
    <property type="match status" value="1"/>
</dbReference>
<keyword evidence="5 6" id="KW-0472">Membrane</keyword>
<name>A0A098LD83_9BACT</name>
<dbReference type="GO" id="GO:0022904">
    <property type="term" value="P:respiratory electron transport chain"/>
    <property type="evidence" value="ECO:0007669"/>
    <property type="project" value="InterPro"/>
</dbReference>